<evidence type="ECO:0000313" key="3">
    <source>
        <dbReference type="EMBL" id="PIB74751.1"/>
    </source>
</evidence>
<dbReference type="RefSeq" id="WP_090588986.1">
    <property type="nucleotide sequence ID" value="NZ_CP104302.1"/>
</dbReference>
<comment type="caution">
    <text evidence="3">The sequence shown here is derived from an EMBL/GenBank/DDBJ whole genome shotgun (WGS) entry which is preliminary data.</text>
</comment>
<feature type="domain" description="Putative Flp pilus-assembly TadG-like N-terminal" evidence="2">
    <location>
        <begin position="24"/>
        <end position="71"/>
    </location>
</feature>
<evidence type="ECO:0000259" key="2">
    <source>
        <dbReference type="Pfam" id="PF13400"/>
    </source>
</evidence>
<protein>
    <recommendedName>
        <fullName evidence="2">Putative Flp pilus-assembly TadG-like N-terminal domain-containing protein</fullName>
    </recommendedName>
</protein>
<organism evidence="3 4">
    <name type="scientific">Mycolicibacterium brumae</name>
    <dbReference type="NCBI Taxonomy" id="85968"/>
    <lineage>
        <taxon>Bacteria</taxon>
        <taxon>Bacillati</taxon>
        <taxon>Actinomycetota</taxon>
        <taxon>Actinomycetes</taxon>
        <taxon>Mycobacteriales</taxon>
        <taxon>Mycobacteriaceae</taxon>
        <taxon>Mycolicibacterium</taxon>
    </lineage>
</organism>
<accession>A0A2G5P8P9</accession>
<keyword evidence="4" id="KW-1185">Reference proteome</keyword>
<dbReference type="STRING" id="85968.GCA_900073015_02073"/>
<keyword evidence="1" id="KW-1133">Transmembrane helix</keyword>
<evidence type="ECO:0000256" key="1">
    <source>
        <dbReference type="SAM" id="Phobius"/>
    </source>
</evidence>
<evidence type="ECO:0000313" key="4">
    <source>
        <dbReference type="Proteomes" id="UP000230551"/>
    </source>
</evidence>
<keyword evidence="1" id="KW-0812">Transmembrane</keyword>
<dbReference type="AlphaFoldDB" id="A0A2G5P8P9"/>
<dbReference type="Proteomes" id="UP000230551">
    <property type="component" value="Unassembled WGS sequence"/>
</dbReference>
<dbReference type="InterPro" id="IPR028087">
    <property type="entry name" value="Tad_N"/>
</dbReference>
<dbReference type="EMBL" id="PDCN02000014">
    <property type="protein sequence ID" value="PIB74751.1"/>
    <property type="molecule type" value="Genomic_DNA"/>
</dbReference>
<dbReference type="OrthoDB" id="4466908at2"/>
<gene>
    <name evidence="3" type="ORF">CQY22_011510</name>
</gene>
<feature type="transmembrane region" description="Helical" evidence="1">
    <location>
        <begin position="28"/>
        <end position="53"/>
    </location>
</feature>
<reference evidence="3 4" key="1">
    <citation type="journal article" date="2017" name="Infect. Genet. Evol.">
        <title>The new phylogeny of the genus Mycobacterium: The old and the news.</title>
        <authorList>
            <person name="Tortoli E."/>
            <person name="Fedrizzi T."/>
            <person name="Meehan C.J."/>
            <person name="Trovato A."/>
            <person name="Grottola A."/>
            <person name="Giacobazzi E."/>
            <person name="Serpini G.F."/>
            <person name="Tagliazucchi S."/>
            <person name="Fabio A."/>
            <person name="Bettua C."/>
            <person name="Bertorelli R."/>
            <person name="Frascaro F."/>
            <person name="De Sanctis V."/>
            <person name="Pecorari M."/>
            <person name="Jousson O."/>
            <person name="Segata N."/>
            <person name="Cirillo D.M."/>
        </authorList>
    </citation>
    <scope>NUCLEOTIDE SEQUENCE [LARGE SCALE GENOMIC DNA]</scope>
    <source>
        <strain evidence="3 4">CIP1034565</strain>
    </source>
</reference>
<sequence>MADHLGGAVFTPEGPASPLSDDRGAATVLAAICVLIILCCTGFGAALGSAVIARHRAQSAADLAALAAANALSAGPQAACAQARQITDAANAHLAQCQTENLDVIVTVEIPVPLRLPGNRTAQARARAGPADMPG</sequence>
<dbReference type="InterPro" id="IPR021202">
    <property type="entry name" value="Rv3654c-like"/>
</dbReference>
<name>A0A2G5P8P9_9MYCO</name>
<dbReference type="Pfam" id="PF13400">
    <property type="entry name" value="Tad"/>
    <property type="match status" value="1"/>
</dbReference>
<proteinExistence type="predicted"/>
<dbReference type="NCBIfam" id="TIGR03816">
    <property type="entry name" value="tadE_like_DECH"/>
    <property type="match status" value="1"/>
</dbReference>
<keyword evidence="1" id="KW-0472">Membrane</keyword>